<keyword evidence="3" id="KW-1185">Reference proteome</keyword>
<organism evidence="2 3">
    <name type="scientific">Nocardioides vastitatis</name>
    <dbReference type="NCBI Taxonomy" id="2568655"/>
    <lineage>
        <taxon>Bacteria</taxon>
        <taxon>Bacillati</taxon>
        <taxon>Actinomycetota</taxon>
        <taxon>Actinomycetes</taxon>
        <taxon>Propionibacteriales</taxon>
        <taxon>Nocardioidaceae</taxon>
        <taxon>Nocardioides</taxon>
    </lineage>
</organism>
<keyword evidence="1" id="KW-0812">Transmembrane</keyword>
<dbReference type="Proteomes" id="UP001596072">
    <property type="component" value="Unassembled WGS sequence"/>
</dbReference>
<keyword evidence="1" id="KW-1133">Transmembrane helix</keyword>
<evidence type="ECO:0000313" key="2">
    <source>
        <dbReference type="EMBL" id="MFC5728838.1"/>
    </source>
</evidence>
<dbReference type="InterPro" id="IPR046095">
    <property type="entry name" value="DUF6113"/>
</dbReference>
<protein>
    <submittedName>
        <fullName evidence="2">DUF6113 family protein</fullName>
    </submittedName>
</protein>
<proteinExistence type="predicted"/>
<gene>
    <name evidence="2" type="ORF">ACFPQB_07900</name>
</gene>
<dbReference type="RefSeq" id="WP_136435216.1">
    <property type="nucleotide sequence ID" value="NZ_JBHSNS010000002.1"/>
</dbReference>
<feature type="transmembrane region" description="Helical" evidence="1">
    <location>
        <begin position="31"/>
        <end position="49"/>
    </location>
</feature>
<accession>A0ABW0ZID4</accession>
<name>A0ABW0ZID4_9ACTN</name>
<sequence length="121" mass="12195">MRAALRAALVVPCLVLGSAMSLCTVLLHDYWWGLGLGIAATAATLVALPAGWGTRLPFATGWAVALLLVTPERPEGDYLVSGDPSGYLLLGAGIAVFGAGFTGLMPRRGAAEDSGGAGPAT</sequence>
<dbReference type="Pfam" id="PF19608">
    <property type="entry name" value="DUF6113"/>
    <property type="match status" value="1"/>
</dbReference>
<reference evidence="3" key="1">
    <citation type="journal article" date="2019" name="Int. J. Syst. Evol. Microbiol.">
        <title>The Global Catalogue of Microorganisms (GCM) 10K type strain sequencing project: providing services to taxonomists for standard genome sequencing and annotation.</title>
        <authorList>
            <consortium name="The Broad Institute Genomics Platform"/>
            <consortium name="The Broad Institute Genome Sequencing Center for Infectious Disease"/>
            <person name="Wu L."/>
            <person name="Ma J."/>
        </authorList>
    </citation>
    <scope>NUCLEOTIDE SEQUENCE [LARGE SCALE GENOMIC DNA]</scope>
    <source>
        <strain evidence="3">YIM 94188</strain>
    </source>
</reference>
<keyword evidence="1" id="KW-0472">Membrane</keyword>
<evidence type="ECO:0000313" key="3">
    <source>
        <dbReference type="Proteomes" id="UP001596072"/>
    </source>
</evidence>
<comment type="caution">
    <text evidence="2">The sequence shown here is derived from an EMBL/GenBank/DDBJ whole genome shotgun (WGS) entry which is preliminary data.</text>
</comment>
<feature type="transmembrane region" description="Helical" evidence="1">
    <location>
        <begin position="86"/>
        <end position="105"/>
    </location>
</feature>
<dbReference type="EMBL" id="JBHSNS010000002">
    <property type="protein sequence ID" value="MFC5728838.1"/>
    <property type="molecule type" value="Genomic_DNA"/>
</dbReference>
<evidence type="ECO:0000256" key="1">
    <source>
        <dbReference type="SAM" id="Phobius"/>
    </source>
</evidence>